<comment type="caution">
    <text evidence="3">The sequence shown here is derived from an EMBL/GenBank/DDBJ whole genome shotgun (WGS) entry which is preliminary data.</text>
</comment>
<feature type="region of interest" description="Disordered" evidence="1">
    <location>
        <begin position="19"/>
        <end position="76"/>
    </location>
</feature>
<gene>
    <name evidence="3" type="ORF">A2892_03955</name>
</gene>
<evidence type="ECO:0000313" key="4">
    <source>
        <dbReference type="Proteomes" id="UP000176404"/>
    </source>
</evidence>
<evidence type="ECO:0000256" key="2">
    <source>
        <dbReference type="SAM" id="Phobius"/>
    </source>
</evidence>
<dbReference type="AlphaFoldDB" id="A0A1F8B6H8"/>
<evidence type="ECO:0000256" key="1">
    <source>
        <dbReference type="SAM" id="MobiDB-lite"/>
    </source>
</evidence>
<reference evidence="3 4" key="1">
    <citation type="journal article" date="2016" name="Nat. Commun.">
        <title>Thousands of microbial genomes shed light on interconnected biogeochemical processes in an aquifer system.</title>
        <authorList>
            <person name="Anantharaman K."/>
            <person name="Brown C.T."/>
            <person name="Hug L.A."/>
            <person name="Sharon I."/>
            <person name="Castelle C.J."/>
            <person name="Probst A.J."/>
            <person name="Thomas B.C."/>
            <person name="Singh A."/>
            <person name="Wilkins M.J."/>
            <person name="Karaoz U."/>
            <person name="Brodie E.L."/>
            <person name="Williams K.H."/>
            <person name="Hubbard S.S."/>
            <person name="Banfield J.F."/>
        </authorList>
    </citation>
    <scope>NUCLEOTIDE SEQUENCE [LARGE SCALE GENOMIC DNA]</scope>
</reference>
<proteinExistence type="predicted"/>
<dbReference type="Proteomes" id="UP000176404">
    <property type="component" value="Unassembled WGS sequence"/>
</dbReference>
<dbReference type="STRING" id="1802517.A2892_03955"/>
<feature type="transmembrane region" description="Helical" evidence="2">
    <location>
        <begin position="93"/>
        <end position="113"/>
    </location>
</feature>
<organism evidence="3 4">
    <name type="scientific">Candidatus Woesebacteria bacterium RIFCSPLOWO2_01_FULL_39_10b</name>
    <dbReference type="NCBI Taxonomy" id="1802517"/>
    <lineage>
        <taxon>Bacteria</taxon>
        <taxon>Candidatus Woeseibacteriota</taxon>
    </lineage>
</organism>
<feature type="compositionally biased region" description="Basic and acidic residues" evidence="1">
    <location>
        <begin position="19"/>
        <end position="55"/>
    </location>
</feature>
<feature type="compositionally biased region" description="Polar residues" evidence="1">
    <location>
        <begin position="56"/>
        <end position="71"/>
    </location>
</feature>
<keyword evidence="2" id="KW-0472">Membrane</keyword>
<evidence type="ECO:0000313" key="3">
    <source>
        <dbReference type="EMBL" id="OGM59652.1"/>
    </source>
</evidence>
<name>A0A1F8B6H8_9BACT</name>
<accession>A0A1F8B6H8</accession>
<keyword evidence="2" id="KW-0812">Transmembrane</keyword>
<sequence>MVVKTDPVAKYLTNIKELPPDYGKEEESRPREKVTSLEKKDANVLRRKEKPEEKISTTQDSSENSLQNEKSFSFDEISEEETKKKLPFSSREIILSVINLSSLIFLLIILYKLPVKAQELKTSIIEKIKNEGSISYEFIEVETGKEKADSLEKLFLEDEGVVEFVNKVESLKKENEAVKKVSFASQKAIKDKTENYGYPVIIEITGGWELIEKALIDIQNLPYLFRSVSIETDLDVETGMVEFKYGIILYVKDRLGQDR</sequence>
<protein>
    <submittedName>
        <fullName evidence="3">Uncharacterized protein</fullName>
    </submittedName>
</protein>
<keyword evidence="2" id="KW-1133">Transmembrane helix</keyword>
<dbReference type="EMBL" id="MGHD01000017">
    <property type="protein sequence ID" value="OGM59652.1"/>
    <property type="molecule type" value="Genomic_DNA"/>
</dbReference>